<feature type="domain" description="HTH cro/C1-type" evidence="2">
    <location>
        <begin position="12"/>
        <end position="67"/>
    </location>
</feature>
<dbReference type="InterPro" id="IPR001387">
    <property type="entry name" value="Cro/C1-type_HTH"/>
</dbReference>
<protein>
    <recommendedName>
        <fullName evidence="2">HTH cro/C1-type domain-containing protein</fullName>
    </recommendedName>
</protein>
<gene>
    <name evidence="3" type="ORF">COT82_00740</name>
</gene>
<dbReference type="EMBL" id="PFAA01000017">
    <property type="protein sequence ID" value="PIT96907.1"/>
    <property type="molecule type" value="Genomic_DNA"/>
</dbReference>
<dbReference type="PANTHER" id="PTHR46797">
    <property type="entry name" value="HTH-TYPE TRANSCRIPTIONAL REGULATOR"/>
    <property type="match status" value="1"/>
</dbReference>
<comment type="caution">
    <text evidence="3">The sequence shown here is derived from an EMBL/GenBank/DDBJ whole genome shotgun (WGS) entry which is preliminary data.</text>
</comment>
<dbReference type="InterPro" id="IPR010982">
    <property type="entry name" value="Lambda_DNA-bd_dom_sf"/>
</dbReference>
<accession>A0A2M6WVS7</accession>
<dbReference type="SMART" id="SM00530">
    <property type="entry name" value="HTH_XRE"/>
    <property type="match status" value="1"/>
</dbReference>
<dbReference type="CDD" id="cd00093">
    <property type="entry name" value="HTH_XRE"/>
    <property type="match status" value="1"/>
</dbReference>
<dbReference type="GO" id="GO:0005829">
    <property type="term" value="C:cytosol"/>
    <property type="evidence" value="ECO:0007669"/>
    <property type="project" value="TreeGrafter"/>
</dbReference>
<dbReference type="Proteomes" id="UP000230481">
    <property type="component" value="Unassembled WGS sequence"/>
</dbReference>
<sequence>MSNEKTIIGNNIKKYRNKLGISQDVLSKRANLAFHTIAKIEAGATPNPTIDTVKKIADALGVSLDVLMK</sequence>
<evidence type="ECO:0000313" key="4">
    <source>
        <dbReference type="Proteomes" id="UP000230481"/>
    </source>
</evidence>
<proteinExistence type="predicted"/>
<dbReference type="AlphaFoldDB" id="A0A2M6WVS7"/>
<dbReference type="InterPro" id="IPR050807">
    <property type="entry name" value="TransReg_Diox_bact_type"/>
</dbReference>
<dbReference type="Gene3D" id="1.10.260.40">
    <property type="entry name" value="lambda repressor-like DNA-binding domains"/>
    <property type="match status" value="1"/>
</dbReference>
<reference evidence="4" key="1">
    <citation type="submission" date="2017-09" db="EMBL/GenBank/DDBJ databases">
        <title>Depth-based differentiation of microbial function through sediment-hosted aquifers and enrichment of novel symbionts in the deep terrestrial subsurface.</title>
        <authorList>
            <person name="Probst A.J."/>
            <person name="Ladd B."/>
            <person name="Jarett J.K."/>
            <person name="Geller-Mcgrath D.E."/>
            <person name="Sieber C.M.K."/>
            <person name="Emerson J.B."/>
            <person name="Anantharaman K."/>
            <person name="Thomas B.C."/>
            <person name="Malmstrom R."/>
            <person name="Stieglmeier M."/>
            <person name="Klingl A."/>
            <person name="Woyke T."/>
            <person name="Ryan C.M."/>
            <person name="Banfield J.F."/>
        </authorList>
    </citation>
    <scope>NUCLEOTIDE SEQUENCE [LARGE SCALE GENOMIC DNA]</scope>
</reference>
<dbReference type="Pfam" id="PF01381">
    <property type="entry name" value="HTH_3"/>
    <property type="match status" value="1"/>
</dbReference>
<keyword evidence="1" id="KW-0238">DNA-binding</keyword>
<dbReference type="SUPFAM" id="SSF47413">
    <property type="entry name" value="lambda repressor-like DNA-binding domains"/>
    <property type="match status" value="1"/>
</dbReference>
<organism evidence="3 4">
    <name type="scientific">Candidatus Campbellbacteria bacterium CG10_big_fil_rev_8_21_14_0_10_35_52</name>
    <dbReference type="NCBI Taxonomy" id="1974527"/>
    <lineage>
        <taxon>Bacteria</taxon>
        <taxon>Candidatus Campbelliibacteriota</taxon>
    </lineage>
</organism>
<dbReference type="PANTHER" id="PTHR46797:SF1">
    <property type="entry name" value="METHYLPHOSPHONATE SYNTHASE"/>
    <property type="match status" value="1"/>
</dbReference>
<dbReference type="GO" id="GO:0003700">
    <property type="term" value="F:DNA-binding transcription factor activity"/>
    <property type="evidence" value="ECO:0007669"/>
    <property type="project" value="TreeGrafter"/>
</dbReference>
<evidence type="ECO:0000256" key="1">
    <source>
        <dbReference type="ARBA" id="ARBA00023125"/>
    </source>
</evidence>
<dbReference type="GO" id="GO:0003677">
    <property type="term" value="F:DNA binding"/>
    <property type="evidence" value="ECO:0007669"/>
    <property type="project" value="UniProtKB-KW"/>
</dbReference>
<name>A0A2M6WVS7_9BACT</name>
<dbReference type="PROSITE" id="PS50943">
    <property type="entry name" value="HTH_CROC1"/>
    <property type="match status" value="1"/>
</dbReference>
<evidence type="ECO:0000313" key="3">
    <source>
        <dbReference type="EMBL" id="PIT96907.1"/>
    </source>
</evidence>
<evidence type="ECO:0000259" key="2">
    <source>
        <dbReference type="PROSITE" id="PS50943"/>
    </source>
</evidence>